<gene>
    <name evidence="1" type="ORF">E5J99_12880</name>
</gene>
<reference evidence="1 2" key="1">
    <citation type="submission" date="2019-04" db="EMBL/GenBank/DDBJ databases">
        <authorList>
            <person name="Feng G."/>
            <person name="Zhang J."/>
            <person name="Zhu H."/>
        </authorList>
    </citation>
    <scope>NUCLEOTIDE SEQUENCE [LARGE SCALE GENOMIC DNA]</scope>
    <source>
        <strain evidence="1 2">JCM 17223</strain>
    </source>
</reference>
<dbReference type="OrthoDB" id="1489647at2"/>
<evidence type="ECO:0000313" key="2">
    <source>
        <dbReference type="Proteomes" id="UP000297739"/>
    </source>
</evidence>
<dbReference type="RefSeq" id="WP_135498219.1">
    <property type="nucleotide sequence ID" value="NZ_SRLD01000024.1"/>
</dbReference>
<dbReference type="AlphaFoldDB" id="A0A4Z0PM67"/>
<organism evidence="1 2">
    <name type="scientific">Hymenobacter elongatus</name>
    <dbReference type="NCBI Taxonomy" id="877208"/>
    <lineage>
        <taxon>Bacteria</taxon>
        <taxon>Pseudomonadati</taxon>
        <taxon>Bacteroidota</taxon>
        <taxon>Cytophagia</taxon>
        <taxon>Cytophagales</taxon>
        <taxon>Hymenobacteraceae</taxon>
        <taxon>Hymenobacter</taxon>
    </lineage>
</organism>
<accession>A0A4Z0PM67</accession>
<dbReference type="EMBL" id="SRLD01000024">
    <property type="protein sequence ID" value="TGE15266.1"/>
    <property type="molecule type" value="Genomic_DNA"/>
</dbReference>
<name>A0A4Z0PM67_9BACT</name>
<keyword evidence="2" id="KW-1185">Reference proteome</keyword>
<dbReference type="Proteomes" id="UP000297739">
    <property type="component" value="Unassembled WGS sequence"/>
</dbReference>
<proteinExistence type="predicted"/>
<evidence type="ECO:0000313" key="1">
    <source>
        <dbReference type="EMBL" id="TGE15266.1"/>
    </source>
</evidence>
<protein>
    <submittedName>
        <fullName evidence="1">Uncharacterized protein</fullName>
    </submittedName>
</protein>
<sequence length="161" mass="18254">MHYGQVGNDYWTAYIGHIVTAFAQRRLSIYGRKTDAGAGRIAISEAWGNYIGGTFNARKYDLVNRNVSVASRANLENQQPNDNVDDDNGWIVYGMLHDMTDTGEPTFTGVTDDVDTYTTPELFRALQSDVVSVRHYQQRVLLQNSNKQAPQLEQLVTSYRW</sequence>
<comment type="caution">
    <text evidence="1">The sequence shown here is derived from an EMBL/GenBank/DDBJ whole genome shotgun (WGS) entry which is preliminary data.</text>
</comment>